<keyword evidence="6 8" id="KW-1133">Transmembrane helix</keyword>
<feature type="transmembrane region" description="Helical" evidence="8">
    <location>
        <begin position="138"/>
        <end position="160"/>
    </location>
</feature>
<dbReference type="Pfam" id="PF00528">
    <property type="entry name" value="BPD_transp_1"/>
    <property type="match status" value="1"/>
</dbReference>
<keyword evidence="7 8" id="KW-0472">Membrane</keyword>
<dbReference type="AlphaFoldDB" id="A0A2S6NLH5"/>
<feature type="transmembrane region" description="Helical" evidence="8">
    <location>
        <begin position="64"/>
        <end position="84"/>
    </location>
</feature>
<dbReference type="GO" id="GO:0055085">
    <property type="term" value="P:transmembrane transport"/>
    <property type="evidence" value="ECO:0007669"/>
    <property type="project" value="InterPro"/>
</dbReference>
<dbReference type="GO" id="GO:0005886">
    <property type="term" value="C:plasma membrane"/>
    <property type="evidence" value="ECO:0007669"/>
    <property type="project" value="UniProtKB-SubCell"/>
</dbReference>
<dbReference type="EMBL" id="NHRY01000062">
    <property type="protein sequence ID" value="PPQ36107.1"/>
    <property type="molecule type" value="Genomic_DNA"/>
</dbReference>
<evidence type="ECO:0000256" key="6">
    <source>
        <dbReference type="ARBA" id="ARBA00022989"/>
    </source>
</evidence>
<dbReference type="OrthoDB" id="7915284at2"/>
<keyword evidence="3 8" id="KW-0813">Transport</keyword>
<evidence type="ECO:0000256" key="7">
    <source>
        <dbReference type="ARBA" id="ARBA00023136"/>
    </source>
</evidence>
<dbReference type="PROSITE" id="PS50928">
    <property type="entry name" value="ABC_TM1"/>
    <property type="match status" value="1"/>
</dbReference>
<evidence type="ECO:0000256" key="1">
    <source>
        <dbReference type="ARBA" id="ARBA00004651"/>
    </source>
</evidence>
<dbReference type="InterPro" id="IPR000515">
    <property type="entry name" value="MetI-like"/>
</dbReference>
<gene>
    <name evidence="10" type="ORF">CCS01_05795</name>
</gene>
<evidence type="ECO:0000313" key="10">
    <source>
        <dbReference type="EMBL" id="PPQ36107.1"/>
    </source>
</evidence>
<evidence type="ECO:0000313" key="11">
    <source>
        <dbReference type="Proteomes" id="UP000239724"/>
    </source>
</evidence>
<comment type="subcellular location">
    <subcellularLocation>
        <location evidence="1 8">Cell membrane</location>
        <topology evidence="1 8">Multi-pass membrane protein</topology>
    </subcellularLocation>
</comment>
<evidence type="ECO:0000256" key="3">
    <source>
        <dbReference type="ARBA" id="ARBA00022448"/>
    </source>
</evidence>
<dbReference type="Proteomes" id="UP000239724">
    <property type="component" value="Unassembled WGS sequence"/>
</dbReference>
<evidence type="ECO:0000259" key="9">
    <source>
        <dbReference type="PROSITE" id="PS50928"/>
    </source>
</evidence>
<dbReference type="RefSeq" id="WP_104517897.1">
    <property type="nucleotide sequence ID" value="NZ_NHRY01000062.1"/>
</dbReference>
<evidence type="ECO:0000256" key="2">
    <source>
        <dbReference type="ARBA" id="ARBA00007069"/>
    </source>
</evidence>
<comment type="similarity">
    <text evidence="2">Belongs to the binding-protein-dependent transport system permease family. CysTW subfamily.</text>
</comment>
<reference evidence="10 11" key="1">
    <citation type="journal article" date="2018" name="Arch. Microbiol.">
        <title>New insights into the metabolic potential of the phototrophic purple bacterium Rhodopila globiformis DSM 161(T) from its draft genome sequence and evidence for a vanadium-dependent nitrogenase.</title>
        <authorList>
            <person name="Imhoff J.F."/>
            <person name="Rahn T."/>
            <person name="Kunzel S."/>
            <person name="Neulinger S.C."/>
        </authorList>
    </citation>
    <scope>NUCLEOTIDE SEQUENCE [LARGE SCALE GENOMIC DNA]</scope>
    <source>
        <strain evidence="10 11">DSM 161</strain>
    </source>
</reference>
<dbReference type="CDD" id="cd06261">
    <property type="entry name" value="TM_PBP2"/>
    <property type="match status" value="1"/>
</dbReference>
<comment type="caution">
    <text evidence="10">The sequence shown here is derived from an EMBL/GenBank/DDBJ whole genome shotgun (WGS) entry which is preliminary data.</text>
</comment>
<evidence type="ECO:0000256" key="4">
    <source>
        <dbReference type="ARBA" id="ARBA00022475"/>
    </source>
</evidence>
<keyword evidence="11" id="KW-1185">Reference proteome</keyword>
<protein>
    <submittedName>
        <fullName evidence="10">Putrescine ABC transporter permease PotH</fullName>
    </submittedName>
</protein>
<evidence type="ECO:0000256" key="8">
    <source>
        <dbReference type="RuleBase" id="RU363032"/>
    </source>
</evidence>
<dbReference type="PANTHER" id="PTHR42929">
    <property type="entry name" value="INNER MEMBRANE ABC TRANSPORTER PERMEASE PROTEIN YDCU-RELATED-RELATED"/>
    <property type="match status" value="1"/>
</dbReference>
<keyword evidence="4" id="KW-1003">Cell membrane</keyword>
<feature type="transmembrane region" description="Helical" evidence="8">
    <location>
        <begin position="181"/>
        <end position="206"/>
    </location>
</feature>
<accession>A0A2S6NLH5</accession>
<proteinExistence type="inferred from homology"/>
<feature type="domain" description="ABC transmembrane type-1" evidence="9">
    <location>
        <begin position="60"/>
        <end position="258"/>
    </location>
</feature>
<dbReference type="InterPro" id="IPR035906">
    <property type="entry name" value="MetI-like_sf"/>
</dbReference>
<name>A0A2S6NLH5_RHOGL</name>
<dbReference type="SUPFAM" id="SSF161098">
    <property type="entry name" value="MetI-like"/>
    <property type="match status" value="1"/>
</dbReference>
<dbReference type="Gene3D" id="1.10.3720.10">
    <property type="entry name" value="MetI-like"/>
    <property type="match status" value="1"/>
</dbReference>
<sequence>MRWSLALPVAWLLLLLVAPLAIVAMIALAQPADSIPPYSLGFSLDNLTMVATDPLYRDALLRSVRVAGLSTVACLLAGFPMALAIARAAPRWQNPLLLAVMLPFWTGFLMRINAWIGLLADNGWIARLAGTHMLYTDAAMYIGIVYTYLPFMVLPIYARLSRLDPALMEAAADLGAPPWRVFLRIILPLSLPGVAAGAALVFVPAIGEYVIPALLGGPQAQLIGRVLWDEFFANRDWPTAASVAVWLLLVLVAVPAVAARVTGRLRAARTR</sequence>
<keyword evidence="5 8" id="KW-0812">Transmembrane</keyword>
<feature type="transmembrane region" description="Helical" evidence="8">
    <location>
        <begin position="96"/>
        <end position="118"/>
    </location>
</feature>
<evidence type="ECO:0000256" key="5">
    <source>
        <dbReference type="ARBA" id="ARBA00022692"/>
    </source>
</evidence>
<organism evidence="10 11">
    <name type="scientific">Rhodopila globiformis</name>
    <name type="common">Rhodopseudomonas globiformis</name>
    <dbReference type="NCBI Taxonomy" id="1071"/>
    <lineage>
        <taxon>Bacteria</taxon>
        <taxon>Pseudomonadati</taxon>
        <taxon>Pseudomonadota</taxon>
        <taxon>Alphaproteobacteria</taxon>
        <taxon>Acetobacterales</taxon>
        <taxon>Acetobacteraceae</taxon>
        <taxon>Rhodopila</taxon>
    </lineage>
</organism>
<feature type="transmembrane region" description="Helical" evidence="8">
    <location>
        <begin position="237"/>
        <end position="261"/>
    </location>
</feature>
<dbReference type="PANTHER" id="PTHR42929:SF3">
    <property type="entry name" value="PUTRESCINE TRANSPORT SYSTEM PERMEASE PROTEIN POTH"/>
    <property type="match status" value="1"/>
</dbReference>